<sequence length="133" mass="14426">MDRGGILVSLSGHISRLILAGYVACFWSHLIVGAIGICQETMSFFPEMQGSLFSIVCVSISSLILPIAIAYGSRAYACGGLAISKPYIHEDMTVCRCTPELLSMLCLVHTMPMRTQCALPPACHRAAMFRTLI</sequence>
<evidence type="ECO:0000256" key="1">
    <source>
        <dbReference type="SAM" id="Phobius"/>
    </source>
</evidence>
<proteinExistence type="predicted"/>
<gene>
    <name evidence="2" type="ORF">EV420DRAFT_1057983</name>
</gene>
<keyword evidence="1" id="KW-1133">Transmembrane helix</keyword>
<keyword evidence="1" id="KW-0472">Membrane</keyword>
<dbReference type="RefSeq" id="XP_060335795.1">
    <property type="nucleotide sequence ID" value="XM_060465564.1"/>
</dbReference>
<feature type="transmembrane region" description="Helical" evidence="1">
    <location>
        <begin position="17"/>
        <end position="38"/>
    </location>
</feature>
<accession>A0AA39NFP4</accession>
<evidence type="ECO:0000313" key="2">
    <source>
        <dbReference type="EMBL" id="KAK0464674.1"/>
    </source>
</evidence>
<dbReference type="GeneID" id="85349112"/>
<dbReference type="Proteomes" id="UP001175211">
    <property type="component" value="Unassembled WGS sequence"/>
</dbReference>
<dbReference type="AlphaFoldDB" id="A0AA39NFP4"/>
<reference evidence="2" key="1">
    <citation type="submission" date="2023-06" db="EMBL/GenBank/DDBJ databases">
        <authorList>
            <consortium name="Lawrence Berkeley National Laboratory"/>
            <person name="Ahrendt S."/>
            <person name="Sahu N."/>
            <person name="Indic B."/>
            <person name="Wong-Bajracharya J."/>
            <person name="Merenyi Z."/>
            <person name="Ke H.-M."/>
            <person name="Monk M."/>
            <person name="Kocsube S."/>
            <person name="Drula E."/>
            <person name="Lipzen A."/>
            <person name="Balint B."/>
            <person name="Henrissat B."/>
            <person name="Andreopoulos B."/>
            <person name="Martin F.M."/>
            <person name="Harder C.B."/>
            <person name="Rigling D."/>
            <person name="Ford K.L."/>
            <person name="Foster G.D."/>
            <person name="Pangilinan J."/>
            <person name="Papanicolaou A."/>
            <person name="Barry K."/>
            <person name="LaButti K."/>
            <person name="Viragh M."/>
            <person name="Koriabine M."/>
            <person name="Yan M."/>
            <person name="Riley R."/>
            <person name="Champramary S."/>
            <person name="Plett K.L."/>
            <person name="Tsai I.J."/>
            <person name="Slot J."/>
            <person name="Sipos G."/>
            <person name="Plett J."/>
            <person name="Nagy L.G."/>
            <person name="Grigoriev I.V."/>
        </authorList>
    </citation>
    <scope>NUCLEOTIDE SEQUENCE</scope>
    <source>
        <strain evidence="2">CCBAS 213</strain>
    </source>
</reference>
<name>A0AA39NFP4_ARMTA</name>
<dbReference type="EMBL" id="JAUEPS010000006">
    <property type="protein sequence ID" value="KAK0464674.1"/>
    <property type="molecule type" value="Genomic_DNA"/>
</dbReference>
<evidence type="ECO:0000313" key="3">
    <source>
        <dbReference type="Proteomes" id="UP001175211"/>
    </source>
</evidence>
<organism evidence="2 3">
    <name type="scientific">Armillaria tabescens</name>
    <name type="common">Ringless honey mushroom</name>
    <name type="synonym">Agaricus tabescens</name>
    <dbReference type="NCBI Taxonomy" id="1929756"/>
    <lineage>
        <taxon>Eukaryota</taxon>
        <taxon>Fungi</taxon>
        <taxon>Dikarya</taxon>
        <taxon>Basidiomycota</taxon>
        <taxon>Agaricomycotina</taxon>
        <taxon>Agaricomycetes</taxon>
        <taxon>Agaricomycetidae</taxon>
        <taxon>Agaricales</taxon>
        <taxon>Marasmiineae</taxon>
        <taxon>Physalacriaceae</taxon>
        <taxon>Desarmillaria</taxon>
    </lineage>
</organism>
<protein>
    <submittedName>
        <fullName evidence="2">Uncharacterized protein</fullName>
    </submittedName>
</protein>
<keyword evidence="3" id="KW-1185">Reference proteome</keyword>
<keyword evidence="1" id="KW-0812">Transmembrane</keyword>
<comment type="caution">
    <text evidence="2">The sequence shown here is derived from an EMBL/GenBank/DDBJ whole genome shotgun (WGS) entry which is preliminary data.</text>
</comment>
<feature type="transmembrane region" description="Helical" evidence="1">
    <location>
        <begin position="50"/>
        <end position="71"/>
    </location>
</feature>